<dbReference type="STRING" id="1890364.A0A2P6NVG0"/>
<evidence type="ECO:0000313" key="8">
    <source>
        <dbReference type="Proteomes" id="UP000241769"/>
    </source>
</evidence>
<dbReference type="Pfam" id="PF00173">
    <property type="entry name" value="Cyt-b5"/>
    <property type="match status" value="1"/>
</dbReference>
<feature type="compositionally biased region" description="Basic residues" evidence="5">
    <location>
        <begin position="15"/>
        <end position="24"/>
    </location>
</feature>
<protein>
    <recommendedName>
        <fullName evidence="6">Cytochrome b5 heme-binding domain-containing protein</fullName>
    </recommendedName>
</protein>
<keyword evidence="1" id="KW-0349">Heme</keyword>
<feature type="region of interest" description="Disordered" evidence="5">
    <location>
        <begin position="1"/>
        <end position="28"/>
    </location>
</feature>
<dbReference type="PROSITE" id="PS50255">
    <property type="entry name" value="CYTOCHROME_B5_2"/>
    <property type="match status" value="1"/>
</dbReference>
<gene>
    <name evidence="7" type="ORF">PROFUN_02680</name>
</gene>
<dbReference type="Proteomes" id="UP000241769">
    <property type="component" value="Unassembled WGS sequence"/>
</dbReference>
<dbReference type="InterPro" id="IPR050668">
    <property type="entry name" value="Cytochrome_b5"/>
</dbReference>
<reference evidence="7 8" key="1">
    <citation type="journal article" date="2018" name="Genome Biol. Evol.">
        <title>Multiple Roots of Fruiting Body Formation in Amoebozoa.</title>
        <authorList>
            <person name="Hillmann F."/>
            <person name="Forbes G."/>
            <person name="Novohradska S."/>
            <person name="Ferling I."/>
            <person name="Riege K."/>
            <person name="Groth M."/>
            <person name="Westermann M."/>
            <person name="Marz M."/>
            <person name="Spaller T."/>
            <person name="Winckler T."/>
            <person name="Schaap P."/>
            <person name="Glockner G."/>
        </authorList>
    </citation>
    <scope>NUCLEOTIDE SEQUENCE [LARGE SCALE GENOMIC DNA]</scope>
    <source>
        <strain evidence="7 8">Jena</strain>
    </source>
</reference>
<dbReference type="PANTHER" id="PTHR19359">
    <property type="entry name" value="CYTOCHROME B5"/>
    <property type="match status" value="1"/>
</dbReference>
<feature type="region of interest" description="Disordered" evidence="5">
    <location>
        <begin position="83"/>
        <end position="127"/>
    </location>
</feature>
<organism evidence="7 8">
    <name type="scientific">Planoprotostelium fungivorum</name>
    <dbReference type="NCBI Taxonomy" id="1890364"/>
    <lineage>
        <taxon>Eukaryota</taxon>
        <taxon>Amoebozoa</taxon>
        <taxon>Evosea</taxon>
        <taxon>Variosea</taxon>
        <taxon>Cavosteliida</taxon>
        <taxon>Cavosteliaceae</taxon>
        <taxon>Planoprotostelium</taxon>
    </lineage>
</organism>
<feature type="domain" description="Cytochrome b5 heme-binding" evidence="6">
    <location>
        <begin position="158"/>
        <end position="233"/>
    </location>
</feature>
<evidence type="ECO:0000256" key="5">
    <source>
        <dbReference type="SAM" id="MobiDB-lite"/>
    </source>
</evidence>
<dbReference type="EMBL" id="MDYQ01000016">
    <property type="protein sequence ID" value="PRP87943.1"/>
    <property type="molecule type" value="Genomic_DNA"/>
</dbReference>
<evidence type="ECO:0000256" key="1">
    <source>
        <dbReference type="ARBA" id="ARBA00022617"/>
    </source>
</evidence>
<evidence type="ECO:0000256" key="3">
    <source>
        <dbReference type="ARBA" id="ARBA00023004"/>
    </source>
</evidence>
<keyword evidence="8" id="KW-1185">Reference proteome</keyword>
<dbReference type="OrthoDB" id="260519at2759"/>
<dbReference type="GO" id="GO:0046872">
    <property type="term" value="F:metal ion binding"/>
    <property type="evidence" value="ECO:0007669"/>
    <property type="project" value="UniProtKB-KW"/>
</dbReference>
<dbReference type="Gene3D" id="3.40.5.90">
    <property type="entry name" value="CDGSH iron-sulfur domain, mitoNEET-type"/>
    <property type="match status" value="1"/>
</dbReference>
<comment type="caution">
    <text evidence="7">The sequence shown here is derived from an EMBL/GenBank/DDBJ whole genome shotgun (WGS) entry which is preliminary data.</text>
</comment>
<dbReference type="SUPFAM" id="SSF55856">
    <property type="entry name" value="Cytochrome b5-like heme/steroid binding domain"/>
    <property type="match status" value="1"/>
</dbReference>
<dbReference type="InterPro" id="IPR001199">
    <property type="entry name" value="Cyt_B5-like_heme/steroid-bd"/>
</dbReference>
<proteinExistence type="inferred from homology"/>
<comment type="similarity">
    <text evidence="4">Belongs to the cytochrome b5 family.</text>
</comment>
<sequence>MQTQQAETNLNTSRTIKKSKKMHPQPRQMQVDIEDIIQRSEGIHNICTCKQSSSYPKCDGSHEVFNRETKSSLRPLVVKISRATASTETETQTENSQQATTLSSASPKSNVQYVDGSTQTEEEETTTISETVRKDMSLVSGNHKSRRKIVAVDPKAITAEWTLEQIATHNTEDDCWLIVNNGVYDITAYFDYHPGGKKALVKFGGRDASENVQFHSDKMLFLLNKYFYVGRVQGTKDNACVIL</sequence>
<dbReference type="InterPro" id="IPR042216">
    <property type="entry name" value="MitoNEET_CISD"/>
</dbReference>
<keyword evidence="2" id="KW-0479">Metal-binding</keyword>
<evidence type="ECO:0000256" key="4">
    <source>
        <dbReference type="ARBA" id="ARBA00038168"/>
    </source>
</evidence>
<evidence type="ECO:0000256" key="2">
    <source>
        <dbReference type="ARBA" id="ARBA00022723"/>
    </source>
</evidence>
<dbReference type="GO" id="GO:0016020">
    <property type="term" value="C:membrane"/>
    <property type="evidence" value="ECO:0007669"/>
    <property type="project" value="TreeGrafter"/>
</dbReference>
<feature type="compositionally biased region" description="Low complexity" evidence="5">
    <location>
        <begin position="83"/>
        <end position="101"/>
    </location>
</feature>
<evidence type="ECO:0000259" key="6">
    <source>
        <dbReference type="PROSITE" id="PS50255"/>
    </source>
</evidence>
<dbReference type="Gene3D" id="3.10.120.10">
    <property type="entry name" value="Cytochrome b5-like heme/steroid binding domain"/>
    <property type="match status" value="1"/>
</dbReference>
<name>A0A2P6NVG0_9EUKA</name>
<dbReference type="GO" id="GO:0020037">
    <property type="term" value="F:heme binding"/>
    <property type="evidence" value="ECO:0007669"/>
    <property type="project" value="TreeGrafter"/>
</dbReference>
<feature type="compositionally biased region" description="Polar residues" evidence="5">
    <location>
        <begin position="1"/>
        <end position="14"/>
    </location>
</feature>
<evidence type="ECO:0000313" key="7">
    <source>
        <dbReference type="EMBL" id="PRP87943.1"/>
    </source>
</evidence>
<dbReference type="InterPro" id="IPR036400">
    <property type="entry name" value="Cyt_B5-like_heme/steroid_sf"/>
</dbReference>
<keyword evidence="3" id="KW-0408">Iron</keyword>
<feature type="compositionally biased region" description="Polar residues" evidence="5">
    <location>
        <begin position="102"/>
        <end position="117"/>
    </location>
</feature>
<dbReference type="InParanoid" id="A0A2P6NVG0"/>
<dbReference type="PANTHER" id="PTHR19359:SF155">
    <property type="entry name" value="CYTOCHROME B5 HEME-BINDING DOMAIN-CONTAINING PROTEIN"/>
    <property type="match status" value="1"/>
</dbReference>
<accession>A0A2P6NVG0</accession>
<dbReference type="SMART" id="SM01117">
    <property type="entry name" value="Cyt-b5"/>
    <property type="match status" value="1"/>
</dbReference>
<dbReference type="AlphaFoldDB" id="A0A2P6NVG0"/>
<dbReference type="FunCoup" id="A0A2P6NVG0">
    <property type="interactions" value="23"/>
</dbReference>